<evidence type="ECO:0000256" key="1">
    <source>
        <dbReference type="SAM" id="MobiDB-lite"/>
    </source>
</evidence>
<sequence>MPNGAQDLGAPEMNAESENWSAHGAFIPDSLPADLNLFGPPTAPSRPDSQQPMLADAGPSEQTNPAPPVPPALVNPAAELRHRLKTQYAKYLYKNSKNSRKEDSDDEEEEEDFNFVLPEPEKDEEYVPSGQKQKTARRPSTQKKKKNGPIKDKSETTTVGKPAAEQGQDEAGTEEANIAAETIQPSKRVTRAQASANKPETPEETTPANSPASSGPPSSGRIKLVLKSSHASSSAAPTAQPSSKPASPTANNDGDTPAKTEEPLFGISRRRHLEEEAKFAVISTRARFAQAADHIIKPPGKTVAMDMTHELGELHRLQEAFDSIQEDQKAQGAQDAKRAEFAGCADKATYAIQAEEAYYAVEVTQTVDGDGDMAMPDAE</sequence>
<feature type="compositionally biased region" description="Low complexity" evidence="1">
    <location>
        <begin position="227"/>
        <end position="250"/>
    </location>
</feature>
<proteinExistence type="predicted"/>
<feature type="region of interest" description="Disordered" evidence="1">
    <location>
        <begin position="1"/>
        <end position="269"/>
    </location>
</feature>
<protein>
    <submittedName>
        <fullName evidence="2">Uncharacterized protein</fullName>
    </submittedName>
</protein>
<accession>A0A8H4L6N9</accession>
<organism evidence="2 3">
    <name type="scientific">Fusarium albosuccineum</name>
    <dbReference type="NCBI Taxonomy" id="1237068"/>
    <lineage>
        <taxon>Eukaryota</taxon>
        <taxon>Fungi</taxon>
        <taxon>Dikarya</taxon>
        <taxon>Ascomycota</taxon>
        <taxon>Pezizomycotina</taxon>
        <taxon>Sordariomycetes</taxon>
        <taxon>Hypocreomycetidae</taxon>
        <taxon>Hypocreales</taxon>
        <taxon>Nectriaceae</taxon>
        <taxon>Fusarium</taxon>
        <taxon>Fusarium decemcellulare species complex</taxon>
    </lineage>
</organism>
<feature type="compositionally biased region" description="Acidic residues" evidence="1">
    <location>
        <begin position="104"/>
        <end position="113"/>
    </location>
</feature>
<comment type="caution">
    <text evidence="2">The sequence shown here is derived from an EMBL/GenBank/DDBJ whole genome shotgun (WGS) entry which is preliminary data.</text>
</comment>
<evidence type="ECO:0000313" key="3">
    <source>
        <dbReference type="Proteomes" id="UP000554235"/>
    </source>
</evidence>
<dbReference type="OrthoDB" id="10252009at2759"/>
<feature type="compositionally biased region" description="Polar residues" evidence="1">
    <location>
        <begin position="183"/>
        <end position="198"/>
    </location>
</feature>
<keyword evidence="3" id="KW-1185">Reference proteome</keyword>
<dbReference type="AlphaFoldDB" id="A0A8H4L6N9"/>
<dbReference type="EMBL" id="JAADYS010001506">
    <property type="protein sequence ID" value="KAF4462597.1"/>
    <property type="molecule type" value="Genomic_DNA"/>
</dbReference>
<feature type="compositionally biased region" description="Basic residues" evidence="1">
    <location>
        <begin position="134"/>
        <end position="148"/>
    </location>
</feature>
<feature type="compositionally biased region" description="Low complexity" evidence="1">
    <location>
        <begin position="207"/>
        <end position="220"/>
    </location>
</feature>
<reference evidence="2 3" key="1">
    <citation type="submission" date="2020-01" db="EMBL/GenBank/DDBJ databases">
        <title>Identification and distribution of gene clusters putatively required for synthesis of sphingolipid metabolism inhibitors in phylogenetically diverse species of the filamentous fungus Fusarium.</title>
        <authorList>
            <person name="Kim H.-S."/>
            <person name="Busman M."/>
            <person name="Brown D.W."/>
            <person name="Divon H."/>
            <person name="Uhlig S."/>
            <person name="Proctor R.H."/>
        </authorList>
    </citation>
    <scope>NUCLEOTIDE SEQUENCE [LARGE SCALE GENOMIC DNA]</scope>
    <source>
        <strain evidence="2 3">NRRL 20459</strain>
    </source>
</reference>
<gene>
    <name evidence="2" type="ORF">FALBO_10591</name>
</gene>
<dbReference type="Proteomes" id="UP000554235">
    <property type="component" value="Unassembled WGS sequence"/>
</dbReference>
<name>A0A8H4L6N9_9HYPO</name>
<evidence type="ECO:0000313" key="2">
    <source>
        <dbReference type="EMBL" id="KAF4462597.1"/>
    </source>
</evidence>